<gene>
    <name evidence="2" type="ORF">HNQ67_002384</name>
</gene>
<dbReference type="EMBL" id="JACHFZ010000005">
    <property type="protein sequence ID" value="MBB5292847.1"/>
    <property type="molecule type" value="Genomic_DNA"/>
</dbReference>
<dbReference type="Proteomes" id="UP000566663">
    <property type="component" value="Unassembled WGS sequence"/>
</dbReference>
<protein>
    <submittedName>
        <fullName evidence="2">Uncharacterized protein</fullName>
    </submittedName>
</protein>
<sequence>MLTTALIVLGLLALGTGIVIWATRRKPDQPTAGPQETDTAWNDPVTPGPAPTPRDTFTHDDPQAASSQEPRP</sequence>
<accession>A0A7W8I1K9</accession>
<feature type="region of interest" description="Disordered" evidence="1">
    <location>
        <begin position="26"/>
        <end position="72"/>
    </location>
</feature>
<keyword evidence="3" id="KW-1185">Reference proteome</keyword>
<name>A0A7W8I1K9_9CAUL</name>
<comment type="caution">
    <text evidence="2">The sequence shown here is derived from an EMBL/GenBank/DDBJ whole genome shotgun (WGS) entry which is preliminary data.</text>
</comment>
<reference evidence="2 3" key="1">
    <citation type="submission" date="2020-08" db="EMBL/GenBank/DDBJ databases">
        <title>Genomic Encyclopedia of Type Strains, Phase IV (KMG-IV): sequencing the most valuable type-strain genomes for metagenomic binning, comparative biology and taxonomic classification.</title>
        <authorList>
            <person name="Goeker M."/>
        </authorList>
    </citation>
    <scope>NUCLEOTIDE SEQUENCE [LARGE SCALE GENOMIC DNA]</scope>
    <source>
        <strain evidence="2 3">DSM 25335</strain>
    </source>
</reference>
<dbReference type="AlphaFoldDB" id="A0A7W8I1K9"/>
<organism evidence="2 3">
    <name type="scientific">Brevundimonas basaltis</name>
    <dbReference type="NCBI Taxonomy" id="472166"/>
    <lineage>
        <taxon>Bacteria</taxon>
        <taxon>Pseudomonadati</taxon>
        <taxon>Pseudomonadota</taxon>
        <taxon>Alphaproteobacteria</taxon>
        <taxon>Caulobacterales</taxon>
        <taxon>Caulobacteraceae</taxon>
        <taxon>Brevundimonas</taxon>
    </lineage>
</organism>
<proteinExistence type="predicted"/>
<dbReference type="RefSeq" id="WP_183255697.1">
    <property type="nucleotide sequence ID" value="NZ_BAAAFF010000001.1"/>
</dbReference>
<evidence type="ECO:0000313" key="2">
    <source>
        <dbReference type="EMBL" id="MBB5292847.1"/>
    </source>
</evidence>
<evidence type="ECO:0000256" key="1">
    <source>
        <dbReference type="SAM" id="MobiDB-lite"/>
    </source>
</evidence>
<evidence type="ECO:0000313" key="3">
    <source>
        <dbReference type="Proteomes" id="UP000566663"/>
    </source>
</evidence>